<keyword evidence="12" id="KW-1185">Reference proteome</keyword>
<evidence type="ECO:0000256" key="9">
    <source>
        <dbReference type="RuleBase" id="RU000549"/>
    </source>
</evidence>
<evidence type="ECO:0000313" key="12">
    <source>
        <dbReference type="Proteomes" id="UP000759131"/>
    </source>
</evidence>
<evidence type="ECO:0000256" key="8">
    <source>
        <dbReference type="PROSITE-ProRule" id="PRU10086"/>
    </source>
</evidence>
<dbReference type="EC" id="3.4.21.92" evidence="9"/>
<accession>A0A7R9KT80</accession>
<feature type="active site" evidence="7">
    <location>
        <position position="137"/>
    </location>
</feature>
<dbReference type="InterPro" id="IPR001907">
    <property type="entry name" value="ClpP"/>
</dbReference>
<gene>
    <name evidence="11" type="ORF">OSB1V03_LOCUS9396</name>
</gene>
<dbReference type="GO" id="GO:0051117">
    <property type="term" value="F:ATPase binding"/>
    <property type="evidence" value="ECO:0007669"/>
    <property type="project" value="TreeGrafter"/>
</dbReference>
<evidence type="ECO:0000256" key="3">
    <source>
        <dbReference type="ARBA" id="ARBA00022801"/>
    </source>
</evidence>
<dbReference type="Gene3D" id="3.90.226.10">
    <property type="entry name" value="2-enoyl-CoA Hydratase, Chain A, domain 1"/>
    <property type="match status" value="1"/>
</dbReference>
<evidence type="ECO:0000256" key="5">
    <source>
        <dbReference type="ARBA" id="ARBA00059384"/>
    </source>
</evidence>
<dbReference type="PRINTS" id="PR00127">
    <property type="entry name" value="CLPPROTEASEP"/>
</dbReference>
<keyword evidence="4 9" id="KW-0720">Serine protease</keyword>
<evidence type="ECO:0000256" key="4">
    <source>
        <dbReference type="ARBA" id="ARBA00022825"/>
    </source>
</evidence>
<dbReference type="GO" id="GO:0004252">
    <property type="term" value="F:serine-type endopeptidase activity"/>
    <property type="evidence" value="ECO:0007669"/>
    <property type="project" value="UniProtKB-EC"/>
</dbReference>
<comment type="subunit">
    <text evidence="6">Tetradecamer that assembles into a two heptameric rings with a central cavity.</text>
</comment>
<evidence type="ECO:0000256" key="7">
    <source>
        <dbReference type="PROSITE-ProRule" id="PRU10085"/>
    </source>
</evidence>
<dbReference type="FunFam" id="3.90.226.10:FF:000001">
    <property type="entry name" value="ATP-dependent Clp protease proteolytic subunit"/>
    <property type="match status" value="1"/>
</dbReference>
<sequence length="243" mass="26824">MLTKLVTNRSVIQRVGRVLRPMGVSGSAERCSLHSSAVKSFLVPIVVEQTGRGERSYDIYSRLLKERIICLMGGINDEMSSLVVAQLLFLQSESAKKPIHLYINSPGGVVTSGLAIYDTMQYILPPIATWCVGQACSMASLLLAAGEPGMRHSLPNSRIMIHQPSGQASGQATDIRIHAEEILLLKNRINGLYAKHTKQPLAKIEDSMERDRFMSPSEAKEWGFIDVVLEKPPLINEPKDNDN</sequence>
<comment type="similarity">
    <text evidence="1 10">Belongs to the peptidase S14 family.</text>
</comment>
<dbReference type="SUPFAM" id="SSF52096">
    <property type="entry name" value="ClpP/crotonase"/>
    <property type="match status" value="1"/>
</dbReference>
<reference evidence="11" key="1">
    <citation type="submission" date="2020-11" db="EMBL/GenBank/DDBJ databases">
        <authorList>
            <person name="Tran Van P."/>
        </authorList>
    </citation>
    <scope>NUCLEOTIDE SEQUENCE</scope>
</reference>
<dbReference type="OrthoDB" id="2017408at2759"/>
<evidence type="ECO:0000313" key="11">
    <source>
        <dbReference type="EMBL" id="CAD7628978.1"/>
    </source>
</evidence>
<dbReference type="GO" id="GO:0006515">
    <property type="term" value="P:protein quality control for misfolded or incompletely synthesized proteins"/>
    <property type="evidence" value="ECO:0007669"/>
    <property type="project" value="TreeGrafter"/>
</dbReference>
<evidence type="ECO:0000256" key="2">
    <source>
        <dbReference type="ARBA" id="ARBA00022670"/>
    </source>
</evidence>
<feature type="active site" evidence="8">
    <location>
        <position position="162"/>
    </location>
</feature>
<comment type="function">
    <text evidence="5">Clp cleaves peptides in various proteins in a process that requires ATP hydrolysis. Clp may be responsible for a fairly general and central housekeeping function rather than for the degradation of specific substrates.</text>
</comment>
<dbReference type="NCBIfam" id="NF009205">
    <property type="entry name" value="PRK12553.1"/>
    <property type="match status" value="1"/>
</dbReference>
<dbReference type="Pfam" id="PF00574">
    <property type="entry name" value="CLP_protease"/>
    <property type="match status" value="1"/>
</dbReference>
<dbReference type="PROSITE" id="PS00381">
    <property type="entry name" value="CLP_PROTEASE_SER"/>
    <property type="match status" value="1"/>
</dbReference>
<dbReference type="EMBL" id="CAJPIZ010006300">
    <property type="protein sequence ID" value="CAG2109408.1"/>
    <property type="molecule type" value="Genomic_DNA"/>
</dbReference>
<evidence type="ECO:0000256" key="10">
    <source>
        <dbReference type="RuleBase" id="RU003567"/>
    </source>
</evidence>
<dbReference type="PANTHER" id="PTHR10381">
    <property type="entry name" value="ATP-DEPENDENT CLP PROTEASE PROTEOLYTIC SUBUNIT"/>
    <property type="match status" value="1"/>
</dbReference>
<dbReference type="HAMAP" id="MF_00444">
    <property type="entry name" value="ClpP"/>
    <property type="match status" value="1"/>
</dbReference>
<dbReference type="InterPro" id="IPR033135">
    <property type="entry name" value="ClpP_His_AS"/>
</dbReference>
<dbReference type="InterPro" id="IPR023562">
    <property type="entry name" value="ClpP/TepA"/>
</dbReference>
<dbReference type="NCBIfam" id="NF001368">
    <property type="entry name" value="PRK00277.1"/>
    <property type="match status" value="1"/>
</dbReference>
<dbReference type="GO" id="GO:0009368">
    <property type="term" value="C:endopeptidase Clp complex"/>
    <property type="evidence" value="ECO:0007669"/>
    <property type="project" value="TreeGrafter"/>
</dbReference>
<dbReference type="PROSITE" id="PS00382">
    <property type="entry name" value="CLP_PROTEASE_HIS"/>
    <property type="match status" value="1"/>
</dbReference>
<dbReference type="PANTHER" id="PTHR10381:SF11">
    <property type="entry name" value="ATP-DEPENDENT CLP PROTEASE PROTEOLYTIC SUBUNIT, MITOCHONDRIAL"/>
    <property type="match status" value="1"/>
</dbReference>
<evidence type="ECO:0000256" key="1">
    <source>
        <dbReference type="ARBA" id="ARBA00007039"/>
    </source>
</evidence>
<keyword evidence="3 9" id="KW-0378">Hydrolase</keyword>
<dbReference type="EMBL" id="OC860875">
    <property type="protein sequence ID" value="CAD7628978.1"/>
    <property type="molecule type" value="Genomic_DNA"/>
</dbReference>
<name>A0A7R9KT80_9ACAR</name>
<dbReference type="InterPro" id="IPR029045">
    <property type="entry name" value="ClpP/crotonase-like_dom_sf"/>
</dbReference>
<dbReference type="AlphaFoldDB" id="A0A7R9KT80"/>
<organism evidence="11">
    <name type="scientific">Medioppia subpectinata</name>
    <dbReference type="NCBI Taxonomy" id="1979941"/>
    <lineage>
        <taxon>Eukaryota</taxon>
        <taxon>Metazoa</taxon>
        <taxon>Ecdysozoa</taxon>
        <taxon>Arthropoda</taxon>
        <taxon>Chelicerata</taxon>
        <taxon>Arachnida</taxon>
        <taxon>Acari</taxon>
        <taxon>Acariformes</taxon>
        <taxon>Sarcoptiformes</taxon>
        <taxon>Oribatida</taxon>
        <taxon>Brachypylina</taxon>
        <taxon>Oppioidea</taxon>
        <taxon>Oppiidae</taxon>
        <taxon>Medioppia</taxon>
    </lineage>
</organism>
<evidence type="ECO:0000256" key="6">
    <source>
        <dbReference type="ARBA" id="ARBA00065540"/>
    </source>
</evidence>
<dbReference type="InterPro" id="IPR018215">
    <property type="entry name" value="ClpP_Ser_AS"/>
</dbReference>
<dbReference type="GO" id="GO:0004176">
    <property type="term" value="F:ATP-dependent peptidase activity"/>
    <property type="evidence" value="ECO:0007669"/>
    <property type="project" value="InterPro"/>
</dbReference>
<dbReference type="CDD" id="cd07017">
    <property type="entry name" value="S14_ClpP_2"/>
    <property type="match status" value="1"/>
</dbReference>
<proteinExistence type="inferred from homology"/>
<protein>
    <recommendedName>
        <fullName evidence="10">ATP-dependent Clp protease proteolytic subunit</fullName>
        <ecNumber evidence="9">3.4.21.92</ecNumber>
    </recommendedName>
</protein>
<keyword evidence="2 9" id="KW-0645">Protease</keyword>
<dbReference type="Proteomes" id="UP000759131">
    <property type="component" value="Unassembled WGS sequence"/>
</dbReference>